<dbReference type="PROSITE" id="PS51257">
    <property type="entry name" value="PROKAR_LIPOPROTEIN"/>
    <property type="match status" value="1"/>
</dbReference>
<reference evidence="2 3" key="1">
    <citation type="submission" date="2017-03" db="EMBL/GenBank/DDBJ databases">
        <authorList>
            <person name="Afonso C.L."/>
            <person name="Miller P.J."/>
            <person name="Scott M.A."/>
            <person name="Spackman E."/>
            <person name="Goraichik I."/>
            <person name="Dimitrov K.M."/>
            <person name="Suarez D.L."/>
            <person name="Swayne D.E."/>
        </authorList>
    </citation>
    <scope>NUCLEOTIDE SEQUENCE [LARGE SCALE GENOMIC DNA]</scope>
    <source>
        <strain evidence="2 3">CECT 7751</strain>
    </source>
</reference>
<proteinExistence type="predicted"/>
<evidence type="ECO:0008006" key="4">
    <source>
        <dbReference type="Google" id="ProtNLM"/>
    </source>
</evidence>
<dbReference type="RefSeq" id="WP_232618269.1">
    <property type="nucleotide sequence ID" value="NZ_FWFN01000004.1"/>
</dbReference>
<keyword evidence="1" id="KW-0732">Signal</keyword>
<organism evidence="2 3">
    <name type="scientific">Pseudooceanicola marinus</name>
    <dbReference type="NCBI Taxonomy" id="396013"/>
    <lineage>
        <taxon>Bacteria</taxon>
        <taxon>Pseudomonadati</taxon>
        <taxon>Pseudomonadota</taxon>
        <taxon>Alphaproteobacteria</taxon>
        <taxon>Rhodobacterales</taxon>
        <taxon>Paracoccaceae</taxon>
        <taxon>Pseudooceanicola</taxon>
    </lineage>
</organism>
<dbReference type="EMBL" id="FWFN01000004">
    <property type="protein sequence ID" value="SLN49261.1"/>
    <property type="molecule type" value="Genomic_DNA"/>
</dbReference>
<evidence type="ECO:0000256" key="1">
    <source>
        <dbReference type="SAM" id="SignalP"/>
    </source>
</evidence>
<evidence type="ECO:0000313" key="3">
    <source>
        <dbReference type="Proteomes" id="UP000193963"/>
    </source>
</evidence>
<name>A0A1X6ZEW8_9RHOB</name>
<protein>
    <recommendedName>
        <fullName evidence="4">Lipoprotein</fullName>
    </recommendedName>
</protein>
<dbReference type="Proteomes" id="UP000193963">
    <property type="component" value="Unassembled WGS sequence"/>
</dbReference>
<gene>
    <name evidence="2" type="ORF">PSM7751_02378</name>
</gene>
<sequence>MKTHRIASRLALMGGLLGLAACAMPPSDLPAGAAENFNDAVASVGCVLRTERDYLPVELQTGLTREQTIALAQYKIVSGEAISLPDGAVQLTVGDCAV</sequence>
<evidence type="ECO:0000313" key="2">
    <source>
        <dbReference type="EMBL" id="SLN49261.1"/>
    </source>
</evidence>
<feature type="signal peptide" evidence="1">
    <location>
        <begin position="1"/>
        <end position="23"/>
    </location>
</feature>
<feature type="chain" id="PRO_5012055617" description="Lipoprotein" evidence="1">
    <location>
        <begin position="24"/>
        <end position="98"/>
    </location>
</feature>
<keyword evidence="3" id="KW-1185">Reference proteome</keyword>
<dbReference type="AlphaFoldDB" id="A0A1X6ZEW8"/>
<accession>A0A1X6ZEW8</accession>